<dbReference type="CDD" id="cd01949">
    <property type="entry name" value="GGDEF"/>
    <property type="match status" value="1"/>
</dbReference>
<dbReference type="GO" id="GO:0052621">
    <property type="term" value="F:diguanylate cyclase activity"/>
    <property type="evidence" value="ECO:0007669"/>
    <property type="project" value="UniProtKB-EC"/>
</dbReference>
<evidence type="ECO:0000256" key="2">
    <source>
        <dbReference type="ARBA" id="ARBA00012528"/>
    </source>
</evidence>
<dbReference type="PROSITE" id="PS50887">
    <property type="entry name" value="GGDEF"/>
    <property type="match status" value="1"/>
</dbReference>
<keyword evidence="5" id="KW-0812">Transmembrane</keyword>
<dbReference type="Pfam" id="PF00990">
    <property type="entry name" value="GGDEF"/>
    <property type="match status" value="1"/>
</dbReference>
<dbReference type="Pfam" id="PF14938">
    <property type="entry name" value="SNAP"/>
    <property type="match status" value="1"/>
</dbReference>
<feature type="chain" id="PRO_5018693259" description="diguanylate cyclase" evidence="6">
    <location>
        <begin position="30"/>
        <end position="636"/>
    </location>
</feature>
<feature type="region of interest" description="Disordered" evidence="4">
    <location>
        <begin position="615"/>
        <end position="636"/>
    </location>
</feature>
<dbReference type="InterPro" id="IPR000160">
    <property type="entry name" value="GGDEF_dom"/>
</dbReference>
<protein>
    <recommendedName>
        <fullName evidence="2">diguanylate cyclase</fullName>
        <ecNumber evidence="2">2.7.7.65</ecNumber>
    </recommendedName>
</protein>
<keyword evidence="9" id="KW-1185">Reference proteome</keyword>
<dbReference type="PANTHER" id="PTHR45138">
    <property type="entry name" value="REGULATORY COMPONENTS OF SENSORY TRANSDUCTION SYSTEM"/>
    <property type="match status" value="1"/>
</dbReference>
<dbReference type="InterPro" id="IPR019734">
    <property type="entry name" value="TPR_rpt"/>
</dbReference>
<dbReference type="Gene3D" id="1.25.40.10">
    <property type="entry name" value="Tetratricopeptide repeat domain"/>
    <property type="match status" value="2"/>
</dbReference>
<evidence type="ECO:0000313" key="8">
    <source>
        <dbReference type="EMBL" id="RTR29687.1"/>
    </source>
</evidence>
<name>A0A3S0JVB9_9GAMM</name>
<organism evidence="8 9">
    <name type="scientific">Shewanella atlantica</name>
    <dbReference type="NCBI Taxonomy" id="271099"/>
    <lineage>
        <taxon>Bacteria</taxon>
        <taxon>Pseudomonadati</taxon>
        <taxon>Pseudomonadota</taxon>
        <taxon>Gammaproteobacteria</taxon>
        <taxon>Alteromonadales</taxon>
        <taxon>Shewanellaceae</taxon>
        <taxon>Shewanella</taxon>
    </lineage>
</organism>
<evidence type="ECO:0000256" key="5">
    <source>
        <dbReference type="SAM" id="Phobius"/>
    </source>
</evidence>
<evidence type="ECO:0000256" key="3">
    <source>
        <dbReference type="ARBA" id="ARBA00034247"/>
    </source>
</evidence>
<dbReference type="Gene3D" id="3.30.70.270">
    <property type="match status" value="1"/>
</dbReference>
<dbReference type="PANTHER" id="PTHR45138:SF9">
    <property type="entry name" value="DIGUANYLATE CYCLASE DGCM-RELATED"/>
    <property type="match status" value="1"/>
</dbReference>
<proteinExistence type="predicted"/>
<dbReference type="EC" id="2.7.7.65" evidence="2"/>
<feature type="compositionally biased region" description="Polar residues" evidence="4">
    <location>
        <begin position="621"/>
        <end position="630"/>
    </location>
</feature>
<dbReference type="RefSeq" id="WP_126507102.1">
    <property type="nucleotide sequence ID" value="NZ_RXNV01000009.1"/>
</dbReference>
<feature type="signal peptide" evidence="6">
    <location>
        <begin position="1"/>
        <end position="29"/>
    </location>
</feature>
<evidence type="ECO:0000256" key="6">
    <source>
        <dbReference type="SAM" id="SignalP"/>
    </source>
</evidence>
<evidence type="ECO:0000313" key="9">
    <source>
        <dbReference type="Proteomes" id="UP000282060"/>
    </source>
</evidence>
<gene>
    <name evidence="8" type="ORF">EKG39_16585</name>
</gene>
<dbReference type="EMBL" id="RXNV01000009">
    <property type="protein sequence ID" value="RTR29687.1"/>
    <property type="molecule type" value="Genomic_DNA"/>
</dbReference>
<keyword evidence="5" id="KW-0472">Membrane</keyword>
<comment type="caution">
    <text evidence="8">The sequence shown here is derived from an EMBL/GenBank/DDBJ whole genome shotgun (WGS) entry which is preliminary data.</text>
</comment>
<dbReference type="InterPro" id="IPR011990">
    <property type="entry name" value="TPR-like_helical_dom_sf"/>
</dbReference>
<reference evidence="8 9" key="1">
    <citation type="submission" date="2018-12" db="EMBL/GenBank/DDBJ databases">
        <authorList>
            <person name="Yu L."/>
        </authorList>
    </citation>
    <scope>NUCLEOTIDE SEQUENCE [LARGE SCALE GENOMIC DNA]</scope>
    <source>
        <strain evidence="8 9">HAW-EB5</strain>
    </source>
</reference>
<dbReference type="InterPro" id="IPR050469">
    <property type="entry name" value="Diguanylate_Cyclase"/>
</dbReference>
<dbReference type="SMART" id="SM00267">
    <property type="entry name" value="GGDEF"/>
    <property type="match status" value="1"/>
</dbReference>
<dbReference type="SMART" id="SM00028">
    <property type="entry name" value="TPR"/>
    <property type="match status" value="2"/>
</dbReference>
<dbReference type="InterPro" id="IPR029787">
    <property type="entry name" value="Nucleotide_cyclase"/>
</dbReference>
<dbReference type="Proteomes" id="UP000282060">
    <property type="component" value="Unassembled WGS sequence"/>
</dbReference>
<keyword evidence="5" id="KW-1133">Transmembrane helix</keyword>
<dbReference type="SUPFAM" id="SSF48452">
    <property type="entry name" value="TPR-like"/>
    <property type="match status" value="2"/>
</dbReference>
<accession>A0A3S0JVB9</accession>
<dbReference type="SUPFAM" id="SSF55073">
    <property type="entry name" value="Nucleotide cyclase"/>
    <property type="match status" value="1"/>
</dbReference>
<evidence type="ECO:0000259" key="7">
    <source>
        <dbReference type="PROSITE" id="PS50887"/>
    </source>
</evidence>
<evidence type="ECO:0000256" key="1">
    <source>
        <dbReference type="ARBA" id="ARBA00001946"/>
    </source>
</evidence>
<comment type="catalytic activity">
    <reaction evidence="3">
        <text>2 GTP = 3',3'-c-di-GMP + 2 diphosphate</text>
        <dbReference type="Rhea" id="RHEA:24898"/>
        <dbReference type="ChEBI" id="CHEBI:33019"/>
        <dbReference type="ChEBI" id="CHEBI:37565"/>
        <dbReference type="ChEBI" id="CHEBI:58805"/>
        <dbReference type="EC" id="2.7.7.65"/>
    </reaction>
</comment>
<keyword evidence="6" id="KW-0732">Signal</keyword>
<sequence>MNKRWLNRVYFLLMNIGLCSALFSSPLLAADQPSVDAIFAEIESGVAITPADLTQKIEYLKQQISADDTSHYFRLQSVLCWNHDPTDEKQRAKAIELANTHLASDKINQVSEIMTDIKLCRAWFYQHQGRVELALEEYNQVVGDAYQLESPKLIADARSVRGAMYSFQGNFAQALEDFITAQHLYDSLELEYWSLYNLAELATSYRRFGDPLTAIKYYQQLEEKFIELGDINSATGILSDMAIALEELGEYEQALEKYQRAHKYWTEQGSILGSSTIAVNMTGTLLKLNRIDEAKTYLAEASQSIKQDQEAFYSFMKLFEAQVHLMQGVPAQALIAIDDAKAAFSRVKNTRGMAQLLLLESQTFSTQQDWKQAFSSLEQYLVLHNELDAKLQSNRTTEMRTRFNTKRIETENERLVERQRIKEHELEIMRQNKLLQYAVLILAFIIILNISFFAFKQAQKSKLLEVLAMTDHLTQLPNRRHTYATGEKQFLVKPPSLAIILFDADNFKSVNDNYGHDIGDKALIELARISKAQMRKSDLVGRVGGEEFLIILPETTLEQATEIAERLVNSTAKSDLSDIAANFGMTISAGVAVQENDKSFSDLLQRADKALYQAKSEGRNRTVSNTGSTETETRQA</sequence>
<feature type="transmembrane region" description="Helical" evidence="5">
    <location>
        <begin position="434"/>
        <end position="455"/>
    </location>
</feature>
<dbReference type="OrthoDB" id="6191081at2"/>
<feature type="domain" description="GGDEF" evidence="7">
    <location>
        <begin position="495"/>
        <end position="627"/>
    </location>
</feature>
<dbReference type="FunFam" id="3.30.70.270:FF:000001">
    <property type="entry name" value="Diguanylate cyclase domain protein"/>
    <property type="match status" value="1"/>
</dbReference>
<dbReference type="InterPro" id="IPR043128">
    <property type="entry name" value="Rev_trsase/Diguanyl_cyclase"/>
</dbReference>
<evidence type="ECO:0000256" key="4">
    <source>
        <dbReference type="SAM" id="MobiDB-lite"/>
    </source>
</evidence>
<dbReference type="AlphaFoldDB" id="A0A3S0JVB9"/>
<dbReference type="NCBIfam" id="TIGR00254">
    <property type="entry name" value="GGDEF"/>
    <property type="match status" value="1"/>
</dbReference>
<comment type="cofactor">
    <cofactor evidence="1">
        <name>Mg(2+)</name>
        <dbReference type="ChEBI" id="CHEBI:18420"/>
    </cofactor>
</comment>